<feature type="compositionally biased region" description="Polar residues" evidence="3">
    <location>
        <begin position="582"/>
        <end position="601"/>
    </location>
</feature>
<feature type="domain" description="Poly(A) RNA polymerase mitochondrial-like central palm" evidence="5">
    <location>
        <begin position="93"/>
        <end position="299"/>
    </location>
</feature>
<dbReference type="EC" id="2.7.7.19" evidence="6"/>
<feature type="compositionally biased region" description="Basic residues" evidence="3">
    <location>
        <begin position="1479"/>
        <end position="1493"/>
    </location>
</feature>
<keyword evidence="7" id="KW-1185">Reference proteome</keyword>
<evidence type="ECO:0000259" key="4">
    <source>
        <dbReference type="Pfam" id="PF03828"/>
    </source>
</evidence>
<keyword evidence="6" id="KW-0808">Transferase</keyword>
<dbReference type="SUPFAM" id="SSF81631">
    <property type="entry name" value="PAP/OAS1 substrate-binding domain"/>
    <property type="match status" value="1"/>
</dbReference>
<feature type="compositionally biased region" description="Basic and acidic residues" evidence="3">
    <location>
        <begin position="731"/>
        <end position="744"/>
    </location>
</feature>
<dbReference type="Pfam" id="PF03828">
    <property type="entry name" value="PAP_assoc"/>
    <property type="match status" value="1"/>
</dbReference>
<feature type="compositionally biased region" description="Low complexity" evidence="3">
    <location>
        <begin position="761"/>
        <end position="800"/>
    </location>
</feature>
<dbReference type="PANTHER" id="PTHR23092:SF15">
    <property type="entry name" value="INACTIVE NON-CANONICAL POLY(A) RNA POLYMERASE PROTEIN TRF4-2-RELATED"/>
    <property type="match status" value="1"/>
</dbReference>
<feature type="compositionally biased region" description="Polar residues" evidence="3">
    <location>
        <begin position="1288"/>
        <end position="1308"/>
    </location>
</feature>
<feature type="compositionally biased region" description="Basic and acidic residues" evidence="3">
    <location>
        <begin position="1151"/>
        <end position="1175"/>
    </location>
</feature>
<dbReference type="Pfam" id="PF22600">
    <property type="entry name" value="MTPAP-like_central"/>
    <property type="match status" value="1"/>
</dbReference>
<dbReference type="InterPro" id="IPR054708">
    <property type="entry name" value="MTPAP-like_central"/>
</dbReference>
<feature type="compositionally biased region" description="Polar residues" evidence="3">
    <location>
        <begin position="1219"/>
        <end position="1241"/>
    </location>
</feature>
<feature type="compositionally biased region" description="Basic residues" evidence="3">
    <location>
        <begin position="1418"/>
        <end position="1428"/>
    </location>
</feature>
<dbReference type="SUPFAM" id="SSF81301">
    <property type="entry name" value="Nucleotidyltransferase"/>
    <property type="match status" value="1"/>
</dbReference>
<feature type="compositionally biased region" description="Acidic residues" evidence="3">
    <location>
        <begin position="331"/>
        <end position="340"/>
    </location>
</feature>
<feature type="domain" description="PAP-associated" evidence="4">
    <location>
        <begin position="439"/>
        <end position="479"/>
    </location>
</feature>
<accession>A0ABQ9XGJ8</accession>
<organism evidence="6 7">
    <name type="scientific">Blattamonas nauphoetae</name>
    <dbReference type="NCBI Taxonomy" id="2049346"/>
    <lineage>
        <taxon>Eukaryota</taxon>
        <taxon>Metamonada</taxon>
        <taxon>Preaxostyla</taxon>
        <taxon>Oxymonadida</taxon>
        <taxon>Blattamonas</taxon>
    </lineage>
</organism>
<evidence type="ECO:0000256" key="2">
    <source>
        <dbReference type="ARBA" id="ARBA00022842"/>
    </source>
</evidence>
<feature type="compositionally biased region" description="Pro residues" evidence="3">
    <location>
        <begin position="751"/>
        <end position="760"/>
    </location>
</feature>
<feature type="compositionally biased region" description="Low complexity" evidence="3">
    <location>
        <begin position="688"/>
        <end position="702"/>
    </location>
</feature>
<feature type="compositionally biased region" description="Basic and acidic residues" evidence="3">
    <location>
        <begin position="1465"/>
        <end position="1478"/>
    </location>
</feature>
<feature type="region of interest" description="Disordered" evidence="3">
    <location>
        <begin position="686"/>
        <end position="819"/>
    </location>
</feature>
<keyword evidence="1" id="KW-0479">Metal-binding</keyword>
<evidence type="ECO:0000256" key="3">
    <source>
        <dbReference type="SAM" id="MobiDB-lite"/>
    </source>
</evidence>
<feature type="compositionally biased region" description="Low complexity" evidence="3">
    <location>
        <begin position="1032"/>
        <end position="1094"/>
    </location>
</feature>
<feature type="compositionally biased region" description="Pro residues" evidence="3">
    <location>
        <begin position="802"/>
        <end position="811"/>
    </location>
</feature>
<feature type="region of interest" description="Disordered" evidence="3">
    <location>
        <begin position="322"/>
        <end position="347"/>
    </location>
</feature>
<dbReference type="GO" id="GO:1990817">
    <property type="term" value="F:poly(A) RNA polymerase activity"/>
    <property type="evidence" value="ECO:0007669"/>
    <property type="project" value="UniProtKB-EC"/>
</dbReference>
<protein>
    <submittedName>
        <fullName evidence="6">Non-canonical poly(A) RNA polymerase PAPD5/7</fullName>
        <ecNumber evidence="6">2.7.7.19</ecNumber>
    </submittedName>
</protein>
<feature type="region of interest" description="Disordered" evidence="3">
    <location>
        <begin position="572"/>
        <end position="611"/>
    </location>
</feature>
<feature type="compositionally biased region" description="Basic and acidic residues" evidence="3">
    <location>
        <begin position="1362"/>
        <end position="1379"/>
    </location>
</feature>
<evidence type="ECO:0000259" key="5">
    <source>
        <dbReference type="Pfam" id="PF22600"/>
    </source>
</evidence>
<keyword evidence="2" id="KW-0460">Magnesium</keyword>
<dbReference type="CDD" id="cd05402">
    <property type="entry name" value="NT_PAP_TUTase"/>
    <property type="match status" value="1"/>
</dbReference>
<evidence type="ECO:0000256" key="1">
    <source>
        <dbReference type="ARBA" id="ARBA00022723"/>
    </source>
</evidence>
<evidence type="ECO:0000313" key="6">
    <source>
        <dbReference type="EMBL" id="KAK2949300.1"/>
    </source>
</evidence>
<dbReference type="Gene3D" id="1.10.1410.10">
    <property type="match status" value="1"/>
</dbReference>
<feature type="compositionally biased region" description="Acidic residues" evidence="3">
    <location>
        <begin position="1258"/>
        <end position="1269"/>
    </location>
</feature>
<feature type="region of interest" description="Disordered" evidence="3">
    <location>
        <begin position="968"/>
        <end position="1004"/>
    </location>
</feature>
<reference evidence="6 7" key="1">
    <citation type="journal article" date="2022" name="bioRxiv">
        <title>Genomics of Preaxostyla Flagellates Illuminates Evolutionary Transitions and the Path Towards Mitochondrial Loss.</title>
        <authorList>
            <person name="Novak L.V.F."/>
            <person name="Treitli S.C."/>
            <person name="Pyrih J."/>
            <person name="Halakuc P."/>
            <person name="Pipaliya S.V."/>
            <person name="Vacek V."/>
            <person name="Brzon O."/>
            <person name="Soukal P."/>
            <person name="Eme L."/>
            <person name="Dacks J.B."/>
            <person name="Karnkowska A."/>
            <person name="Elias M."/>
            <person name="Hampl V."/>
        </authorList>
    </citation>
    <scope>NUCLEOTIDE SEQUENCE [LARGE SCALE GENOMIC DNA]</scope>
    <source>
        <strain evidence="6">NAU3</strain>
        <tissue evidence="6">Gut</tissue>
    </source>
</reference>
<gene>
    <name evidence="6" type="ORF">BLNAU_15781</name>
</gene>
<sequence>MDIHIRLARLLEQANKQIQASEQFIDANDSIFHKFVLTPNAEPQRLEQPPLSFRSDYTVFLESAQYRSLYENYSWALSHVSNYLLCQDPADSLSLEILDYVQFMSPTICEYLYRRQIVDRVIKVVQKVSEKAEVHIYGSCSTGLYLPQADIDLTIFGTQAPLPSYFVRQTPPSDTPTLAMLHSPNISSSFAPTPSRRILPSLTGASSLIGVALGIYHGSGASLPSATIHPHIEQITRDFSIQYLRGLESLIKQHPQTFSSTTVDKARIPVMKHSDRVSLWNIDISLNGVNGVINSFIIRSCLDPTKTVESPMSINLLPLTAEPTQSSSEGVSEDGNEPVDESSSLFPPLSMNQTFKLQPRTNVSRASFSTSSLFYAARPLVIVLKSYLMKENLGDTYKGGMGSYLLTLLVISHIQMWKRNYMNDQEDQKSPKNLNRKPSLGKLLITFFHLYGQKFDFENHGISIRNGGFYFIKEEWREGLFDPNNPKHSSHPERPVSSPVNMMVMNPDQMSPPRPYSGKVQLCVEDPQRPDINVGKGCFNFSAVKQNFEQAYLYLSTPLPLHSRVWEAVRQDEERKEKQRSKSLSPSLSVQNSPGPSSDAETAQPPKKKHQIFSYSTVHPTADDWSVSGSERVPFHIQMRPTLLSRILKVDQSFRDWRDKLNNTIFKQVKTEFTELRKGRISPSNIESTHTSVVTPKTTPTTRFLSVHSPSFQPKGIQKMAPQMPKMAAGKSERREAEKHDKDSVPFTPIAAPPDVPPTNTPTNPSSPSSDSISSTGSRGSLSRHSSSSSRCASPLFKARTPPKPPLPKTPSQPTITKTASQTSLHPLTQAFVPSPSVNNSDLDSFLKSLVFSVQSSPFVWELQNADILFSDFFVSCTALPSSLPAGYISTQTNGSSPSGPTLSPRHAFDQLHDSFVGRGRGSEEDNRAAALLSSSGGFFAQPGTVNPQKASSSSSSQNRLHFSSAVNPYSLLDPSHPPLPPTPTKRHSPHPESSGSTQKHLPPHSFSALQLVNHPVLAPLLNTLIHSAYHSQQAQQSPSSSRLLQSPSTKRSSSRKSPFNPAIPSFTPRFSPSPSQTFATSPSSHTLPSPTLSRAHRTPSQPFFSDPYTTFGAIGPDQSQSQKRKPENEKPHTTQQTILGTASLEPSDIDDQHSKHVADSETVPKDRPKGETDVSPRLGSHIISPKPKLPVSMEYHNGKLEPSEPMPAIPTHPPSPPHSQTESATDAIMSPSTSRISVSMQWMCDSPFKPAPSVPFNEDELGLDDSDDDKSTPSLAGSRKEGDAMLSATTPPRPSSQAKSPNPTLLSANARPFVPSYSSSSFGYHPPQSVTPTFFPPPSPPPGSPFRKISAHDLQSLTQHEQNKIDERRRRKERRGEIDAVYGIWASQRGSISETRMPTVPVDRGQRRESDSSSATRGRKKPKLNRREKREQDEWMRWGGMDYNERHGEFGGGEADLVDEEENTLEKEERVFKEKGRGRGRTRLRGRGKKNKGKIEGGKGRGEEYPLEGDKKRGRPVQPPHADHPGMFDDPAEPKG</sequence>
<proteinExistence type="predicted"/>
<feature type="compositionally biased region" description="Pro residues" evidence="3">
    <location>
        <begin position="1205"/>
        <end position="1218"/>
    </location>
</feature>
<dbReference type="Proteomes" id="UP001281761">
    <property type="component" value="Unassembled WGS sequence"/>
</dbReference>
<feature type="compositionally biased region" description="Pro residues" evidence="3">
    <location>
        <begin position="1335"/>
        <end position="1345"/>
    </location>
</feature>
<dbReference type="InterPro" id="IPR043519">
    <property type="entry name" value="NT_sf"/>
</dbReference>
<keyword evidence="6" id="KW-0548">Nucleotidyltransferase</keyword>
<feature type="compositionally biased region" description="Basic and acidic residues" evidence="3">
    <location>
        <begin position="1522"/>
        <end position="1537"/>
    </location>
</feature>
<dbReference type="InterPro" id="IPR002058">
    <property type="entry name" value="PAP_assoc"/>
</dbReference>
<dbReference type="PANTHER" id="PTHR23092">
    <property type="entry name" value="POLY(A) RNA POLYMERASE"/>
    <property type="match status" value="1"/>
</dbReference>
<dbReference type="Gene3D" id="3.30.460.10">
    <property type="entry name" value="Beta Polymerase, domain 2"/>
    <property type="match status" value="1"/>
</dbReference>
<dbReference type="EMBL" id="JARBJD010000159">
    <property type="protein sequence ID" value="KAK2949300.1"/>
    <property type="molecule type" value="Genomic_DNA"/>
</dbReference>
<comment type="caution">
    <text evidence="6">The sequence shown here is derived from an EMBL/GenBank/DDBJ whole genome shotgun (WGS) entry which is preliminary data.</text>
</comment>
<feature type="compositionally biased region" description="Basic and acidic residues" evidence="3">
    <location>
        <begin position="1494"/>
        <end position="1512"/>
    </location>
</feature>
<feature type="region of interest" description="Disordered" evidence="3">
    <location>
        <begin position="1032"/>
        <end position="1537"/>
    </location>
</feature>
<dbReference type="InterPro" id="IPR045862">
    <property type="entry name" value="Trf4-like"/>
</dbReference>
<name>A0ABQ9XGJ8_9EUKA</name>
<evidence type="ECO:0000313" key="7">
    <source>
        <dbReference type="Proteomes" id="UP001281761"/>
    </source>
</evidence>